<dbReference type="InterPro" id="IPR000064">
    <property type="entry name" value="NLP_P60_dom"/>
</dbReference>
<feature type="domain" description="NlpC/P60" evidence="6">
    <location>
        <begin position="349"/>
        <end position="440"/>
    </location>
</feature>
<dbReference type="Pfam" id="PF00877">
    <property type="entry name" value="NLPC_P60"/>
    <property type="match status" value="1"/>
</dbReference>
<evidence type="ECO:0000259" key="7">
    <source>
        <dbReference type="Pfam" id="PF12913"/>
    </source>
</evidence>
<evidence type="ECO:0000313" key="9">
    <source>
        <dbReference type="Proteomes" id="UP000663505"/>
    </source>
</evidence>
<evidence type="ECO:0000256" key="4">
    <source>
        <dbReference type="ARBA" id="ARBA00022807"/>
    </source>
</evidence>
<feature type="domain" description="SH3b1" evidence="7">
    <location>
        <begin position="179"/>
        <end position="226"/>
    </location>
</feature>
<protein>
    <submittedName>
        <fullName evidence="8">SH3 domain-containing protein</fullName>
    </submittedName>
</protein>
<dbReference type="Proteomes" id="UP000663505">
    <property type="component" value="Chromosome"/>
</dbReference>
<keyword evidence="4" id="KW-0788">Thiol protease</keyword>
<dbReference type="SUPFAM" id="SSF54001">
    <property type="entry name" value="Cysteine proteinases"/>
    <property type="match status" value="1"/>
</dbReference>
<evidence type="ECO:0000256" key="5">
    <source>
        <dbReference type="SAM" id="MobiDB-lite"/>
    </source>
</evidence>
<reference evidence="8 9" key="1">
    <citation type="submission" date="2021-02" db="EMBL/GenBank/DDBJ databases">
        <title>Alicyclobacillus curvatus sp. nov. and Alicyclobacillus mengziensis sp. nov., two acidophilic bacteria isolated from acid mine drainage.</title>
        <authorList>
            <person name="Huang Y."/>
        </authorList>
    </citation>
    <scope>NUCLEOTIDE SEQUENCE [LARGE SCALE GENOMIC DNA]</scope>
    <source>
        <strain evidence="8 9">S30H14</strain>
    </source>
</reference>
<dbReference type="Gene3D" id="3.90.1720.10">
    <property type="entry name" value="endopeptidase domain like (from Nostoc punctiforme)"/>
    <property type="match status" value="1"/>
</dbReference>
<dbReference type="GO" id="GO:0006508">
    <property type="term" value="P:proteolysis"/>
    <property type="evidence" value="ECO:0007669"/>
    <property type="project" value="UniProtKB-KW"/>
</dbReference>
<dbReference type="KEGG" id="afx:JZ786_01935"/>
<dbReference type="InterPro" id="IPR038765">
    <property type="entry name" value="Papain-like_cys_pep_sf"/>
</dbReference>
<organism evidence="8 9">
    <name type="scientific">Alicyclobacillus mengziensis</name>
    <dbReference type="NCBI Taxonomy" id="2931921"/>
    <lineage>
        <taxon>Bacteria</taxon>
        <taxon>Bacillati</taxon>
        <taxon>Bacillota</taxon>
        <taxon>Bacilli</taxon>
        <taxon>Bacillales</taxon>
        <taxon>Alicyclobacillaceae</taxon>
        <taxon>Alicyclobacillus</taxon>
    </lineage>
</organism>
<evidence type="ECO:0000313" key="8">
    <source>
        <dbReference type="EMBL" id="QSO47828.1"/>
    </source>
</evidence>
<dbReference type="InterPro" id="IPR039439">
    <property type="entry name" value="SH3b1_dom"/>
</dbReference>
<evidence type="ECO:0000256" key="3">
    <source>
        <dbReference type="ARBA" id="ARBA00022801"/>
    </source>
</evidence>
<gene>
    <name evidence="8" type="ORF">JZ786_01935</name>
</gene>
<dbReference type="EMBL" id="CP071182">
    <property type="protein sequence ID" value="QSO47828.1"/>
    <property type="molecule type" value="Genomic_DNA"/>
</dbReference>
<dbReference type="InterPro" id="IPR027017">
    <property type="entry name" value="P60_peptidase_YkfC"/>
</dbReference>
<proteinExistence type="inferred from homology"/>
<evidence type="ECO:0000256" key="1">
    <source>
        <dbReference type="ARBA" id="ARBA00007074"/>
    </source>
</evidence>
<keyword evidence="9" id="KW-1185">Reference proteome</keyword>
<accession>A0A9X7W1Z7</accession>
<sequence>MSEHNMENLGNARFGGYPLVETALLPDVTMEMLSPAFWVGVDHATIDQSEHRSTLQQHIREHSNAMNVLLDLWRRWSGASEANAAHSESETNDTSATFPQSDSAKQVPVPRPVLPTTEDILYGADGHEFTRAFWDSLKAKIQSAHPVADNSLGATAVLPVQPGFSVSRANLRRFPMAAPGFRTPTDREFDRFQDTALHTFEPVLIVLQTSDNEWYYVVSETYSGWVLAEHIARTTAEEFVKWSGITNDAGANRFLIPLANSIYTQVAPYDEAVSLKRLEFGAYLPLCEDQQGLGNQNIAGNAAIYYPVRNRDGWLEVRRALVGVVAPLSVGFRPYTREAVVNSAFSLLGERYGWGDSFGNHDCSSLIMDSYRTIGIQLPRDAHKQEESLPNRLPIPEEATFEERTELLKSLSPGDPLYMPGHTMMYLGYRKGHHYMIHDFAGYSESNSEGMRSVPVNEVMVSTLDIHMASGKTYLEALTSGASLFPR</sequence>
<dbReference type="Pfam" id="PF12913">
    <property type="entry name" value="SH3_6"/>
    <property type="match status" value="1"/>
</dbReference>
<dbReference type="PIRSF" id="PIRSF019015">
    <property type="entry name" value="P60_peptidase_YkfC"/>
    <property type="match status" value="1"/>
</dbReference>
<keyword evidence="3" id="KW-0378">Hydrolase</keyword>
<comment type="similarity">
    <text evidence="1">Belongs to the peptidase C40 family.</text>
</comment>
<feature type="region of interest" description="Disordered" evidence="5">
    <location>
        <begin position="83"/>
        <end position="110"/>
    </location>
</feature>
<name>A0A9X7W1Z7_9BACL</name>
<evidence type="ECO:0000259" key="6">
    <source>
        <dbReference type="Pfam" id="PF00877"/>
    </source>
</evidence>
<dbReference type="GO" id="GO:0008234">
    <property type="term" value="F:cysteine-type peptidase activity"/>
    <property type="evidence" value="ECO:0007669"/>
    <property type="project" value="UniProtKB-KW"/>
</dbReference>
<feature type="compositionally biased region" description="Polar residues" evidence="5">
    <location>
        <begin position="92"/>
        <end position="104"/>
    </location>
</feature>
<dbReference type="AlphaFoldDB" id="A0A9X7W1Z7"/>
<dbReference type="RefSeq" id="WP_206657171.1">
    <property type="nucleotide sequence ID" value="NZ_CP071182.1"/>
</dbReference>
<evidence type="ECO:0000256" key="2">
    <source>
        <dbReference type="ARBA" id="ARBA00022670"/>
    </source>
</evidence>
<keyword evidence="2" id="KW-0645">Protease</keyword>